<feature type="region of interest" description="Disordered" evidence="1">
    <location>
        <begin position="52"/>
        <end position="71"/>
    </location>
</feature>
<dbReference type="EMBL" id="PZQS01000010">
    <property type="protein sequence ID" value="PVD23682.1"/>
    <property type="molecule type" value="Genomic_DNA"/>
</dbReference>
<dbReference type="OrthoDB" id="6629625at2759"/>
<protein>
    <submittedName>
        <fullName evidence="2">Uncharacterized protein</fullName>
    </submittedName>
</protein>
<organism evidence="2 3">
    <name type="scientific">Pomacea canaliculata</name>
    <name type="common">Golden apple snail</name>
    <dbReference type="NCBI Taxonomy" id="400727"/>
    <lineage>
        <taxon>Eukaryota</taxon>
        <taxon>Metazoa</taxon>
        <taxon>Spiralia</taxon>
        <taxon>Lophotrochozoa</taxon>
        <taxon>Mollusca</taxon>
        <taxon>Gastropoda</taxon>
        <taxon>Caenogastropoda</taxon>
        <taxon>Architaenioglossa</taxon>
        <taxon>Ampullarioidea</taxon>
        <taxon>Ampullariidae</taxon>
        <taxon>Pomacea</taxon>
    </lineage>
</organism>
<feature type="compositionally biased region" description="Low complexity" evidence="1">
    <location>
        <begin position="55"/>
        <end position="65"/>
    </location>
</feature>
<comment type="caution">
    <text evidence="2">The sequence shown here is derived from an EMBL/GenBank/DDBJ whole genome shotgun (WGS) entry which is preliminary data.</text>
</comment>
<keyword evidence="3" id="KW-1185">Reference proteome</keyword>
<evidence type="ECO:0000313" key="3">
    <source>
        <dbReference type="Proteomes" id="UP000245119"/>
    </source>
</evidence>
<feature type="region of interest" description="Disordered" evidence="1">
    <location>
        <begin position="91"/>
        <end position="123"/>
    </location>
</feature>
<evidence type="ECO:0000256" key="1">
    <source>
        <dbReference type="SAM" id="MobiDB-lite"/>
    </source>
</evidence>
<sequence length="186" mass="21213">MRSLRTSLLQQIVSYNSRYKSGANENDVAEPAWIYWKELCFLRPFIKTRKGPDNLSLTSTTTSQSPEEEKGDLKALLTSIGAITEETAEAVAASPRVYQETPSPKAPDLAKKKRSDTPSPAQQAVEILKDMQTASEERRKKATYNELFFQMVARAMEDFPKDIQHQLQFDIFKMIHETRVKLLNTK</sequence>
<accession>A0A2T7NRA9</accession>
<dbReference type="Proteomes" id="UP000245119">
    <property type="component" value="Linkage Group LG10"/>
</dbReference>
<reference evidence="2 3" key="1">
    <citation type="submission" date="2018-04" db="EMBL/GenBank/DDBJ databases">
        <title>The genome of golden apple snail Pomacea canaliculata provides insight into stress tolerance and invasive adaptation.</title>
        <authorList>
            <person name="Liu C."/>
            <person name="Liu B."/>
            <person name="Ren Y."/>
            <person name="Zhang Y."/>
            <person name="Wang H."/>
            <person name="Li S."/>
            <person name="Jiang F."/>
            <person name="Yin L."/>
            <person name="Zhang G."/>
            <person name="Qian W."/>
            <person name="Fan W."/>
        </authorList>
    </citation>
    <scope>NUCLEOTIDE SEQUENCE [LARGE SCALE GENOMIC DNA]</scope>
    <source>
        <strain evidence="2">SZHN2017</strain>
        <tissue evidence="2">Muscle</tissue>
    </source>
</reference>
<gene>
    <name evidence="2" type="ORF">C0Q70_16955</name>
</gene>
<name>A0A2T7NRA9_POMCA</name>
<dbReference type="AlphaFoldDB" id="A0A2T7NRA9"/>
<proteinExistence type="predicted"/>
<evidence type="ECO:0000313" key="2">
    <source>
        <dbReference type="EMBL" id="PVD23682.1"/>
    </source>
</evidence>